<protein>
    <submittedName>
        <fullName evidence="2">Uncharacterized protein</fullName>
    </submittedName>
</protein>
<evidence type="ECO:0000313" key="3">
    <source>
        <dbReference type="Proteomes" id="UP001556196"/>
    </source>
</evidence>
<dbReference type="EMBL" id="JBFOCI010000001">
    <property type="protein sequence ID" value="MEW9805304.1"/>
    <property type="molecule type" value="Genomic_DNA"/>
</dbReference>
<comment type="caution">
    <text evidence="2">The sequence shown here is derived from an EMBL/GenBank/DDBJ whole genome shotgun (WGS) entry which is preliminary data.</text>
</comment>
<reference evidence="2 3" key="1">
    <citation type="submission" date="2024-06" db="EMBL/GenBank/DDBJ databases">
        <authorList>
            <person name="Tuo L."/>
        </authorList>
    </citation>
    <scope>NUCLEOTIDE SEQUENCE [LARGE SCALE GENOMIC DNA]</scope>
    <source>
        <strain evidence="2 3">ZMM04-5</strain>
    </source>
</reference>
<gene>
    <name evidence="2" type="ORF">ABUE31_04810</name>
</gene>
<evidence type="ECO:0000256" key="1">
    <source>
        <dbReference type="SAM" id="MobiDB-lite"/>
    </source>
</evidence>
<proteinExistence type="predicted"/>
<keyword evidence="3" id="KW-1185">Reference proteome</keyword>
<name>A0ABV3QW51_9HYPH</name>
<organism evidence="2 3">
    <name type="scientific">Mesorhizobium marinum</name>
    <dbReference type="NCBI Taxonomy" id="3228790"/>
    <lineage>
        <taxon>Bacteria</taxon>
        <taxon>Pseudomonadati</taxon>
        <taxon>Pseudomonadota</taxon>
        <taxon>Alphaproteobacteria</taxon>
        <taxon>Hyphomicrobiales</taxon>
        <taxon>Phyllobacteriaceae</taxon>
        <taxon>Mesorhizobium</taxon>
    </lineage>
</organism>
<sequence length="79" mass="8365">MNLSARVSRLEQRHGGGNPLDDLTDEELEEAIEALNQRMADALGSTSADVAAAFVDVPCDLSDEQLRALAARIKGGSLV</sequence>
<dbReference type="RefSeq" id="WP_367722346.1">
    <property type="nucleotide sequence ID" value="NZ_JBFOCI010000001.1"/>
</dbReference>
<dbReference type="Proteomes" id="UP001556196">
    <property type="component" value="Unassembled WGS sequence"/>
</dbReference>
<evidence type="ECO:0000313" key="2">
    <source>
        <dbReference type="EMBL" id="MEW9805304.1"/>
    </source>
</evidence>
<accession>A0ABV3QW51</accession>
<feature type="region of interest" description="Disordered" evidence="1">
    <location>
        <begin position="1"/>
        <end position="23"/>
    </location>
</feature>